<name>A0A2J8QE89_PANTR</name>
<comment type="caution">
    <text evidence="2">The sequence shown here is derived from an EMBL/GenBank/DDBJ whole genome shotgun (WGS) entry which is preliminary data.</text>
</comment>
<evidence type="ECO:0000313" key="2">
    <source>
        <dbReference type="EMBL" id="PNI94578.1"/>
    </source>
</evidence>
<feature type="region of interest" description="Disordered" evidence="1">
    <location>
        <begin position="54"/>
        <end position="95"/>
    </location>
</feature>
<reference evidence="2 3" key="1">
    <citation type="submission" date="2017-12" db="EMBL/GenBank/DDBJ databases">
        <title>High-resolution comparative analysis of great ape genomes.</title>
        <authorList>
            <person name="Pollen A."/>
            <person name="Hastie A."/>
            <person name="Hormozdiari F."/>
            <person name="Dougherty M."/>
            <person name="Liu R."/>
            <person name="Chaisson M."/>
            <person name="Hoppe E."/>
            <person name="Hill C."/>
            <person name="Pang A."/>
            <person name="Hillier L."/>
            <person name="Baker C."/>
            <person name="Armstrong J."/>
            <person name="Shendure J."/>
            <person name="Paten B."/>
            <person name="Wilson R."/>
            <person name="Chao H."/>
            <person name="Schneider V."/>
            <person name="Ventura M."/>
            <person name="Kronenberg Z."/>
            <person name="Murali S."/>
            <person name="Gordon D."/>
            <person name="Cantsilieris S."/>
            <person name="Munson K."/>
            <person name="Nelson B."/>
            <person name="Raja A."/>
            <person name="Underwood J."/>
            <person name="Diekhans M."/>
            <person name="Fiddes I."/>
            <person name="Haussler D."/>
            <person name="Eichler E."/>
        </authorList>
    </citation>
    <scope>NUCLEOTIDE SEQUENCE [LARGE SCALE GENOMIC DNA]</scope>
    <source>
        <strain evidence="2">Yerkes chimp pedigree #C0471</strain>
    </source>
</reference>
<dbReference type="PANTHER" id="PTHR28678">
    <property type="entry name" value="CODANIN-1"/>
    <property type="match status" value="1"/>
</dbReference>
<evidence type="ECO:0000256" key="1">
    <source>
        <dbReference type="SAM" id="MobiDB-lite"/>
    </source>
</evidence>
<accession>A0A2J8QE89</accession>
<sequence>AVVRWIARSTPGSEVTAVTRPQDNAGEAAALSSLRALRKEFVPFLLNFLREQSSRVLPQGPPTPAKTPGASAALPGRPGGPPRGSRGARSQLFPP</sequence>
<dbReference type="InterPro" id="IPR040031">
    <property type="entry name" value="Codanin-1"/>
</dbReference>
<dbReference type="AlphaFoldDB" id="A0A2J8QE89"/>
<gene>
    <name evidence="2" type="ORF">CK820_G0033576</name>
</gene>
<dbReference type="Proteomes" id="UP000236370">
    <property type="component" value="Unassembled WGS sequence"/>
</dbReference>
<feature type="compositionally biased region" description="Low complexity" evidence="1">
    <location>
        <begin position="83"/>
        <end position="95"/>
    </location>
</feature>
<dbReference type="PANTHER" id="PTHR28678:SF1">
    <property type="entry name" value="CODANIN-1"/>
    <property type="match status" value="1"/>
</dbReference>
<feature type="non-terminal residue" evidence="2">
    <location>
        <position position="95"/>
    </location>
</feature>
<protein>
    <submittedName>
        <fullName evidence="2">CDAN1 isoform 5</fullName>
    </submittedName>
</protein>
<organism evidence="2 3">
    <name type="scientific">Pan troglodytes</name>
    <name type="common">Chimpanzee</name>
    <dbReference type="NCBI Taxonomy" id="9598"/>
    <lineage>
        <taxon>Eukaryota</taxon>
        <taxon>Metazoa</taxon>
        <taxon>Chordata</taxon>
        <taxon>Craniata</taxon>
        <taxon>Vertebrata</taxon>
        <taxon>Euteleostomi</taxon>
        <taxon>Mammalia</taxon>
        <taxon>Eutheria</taxon>
        <taxon>Euarchontoglires</taxon>
        <taxon>Primates</taxon>
        <taxon>Haplorrhini</taxon>
        <taxon>Catarrhini</taxon>
        <taxon>Hominidae</taxon>
        <taxon>Pan</taxon>
    </lineage>
</organism>
<feature type="non-terminal residue" evidence="2">
    <location>
        <position position="1"/>
    </location>
</feature>
<dbReference type="EMBL" id="NBAG03000046">
    <property type="protein sequence ID" value="PNI94578.1"/>
    <property type="molecule type" value="Genomic_DNA"/>
</dbReference>
<proteinExistence type="predicted"/>
<evidence type="ECO:0000313" key="3">
    <source>
        <dbReference type="Proteomes" id="UP000236370"/>
    </source>
</evidence>